<dbReference type="AlphaFoldDB" id="A0A197KCR2"/>
<feature type="compositionally biased region" description="Polar residues" evidence="1">
    <location>
        <begin position="419"/>
        <end position="431"/>
    </location>
</feature>
<name>A0A197KCR2_9FUNG</name>
<evidence type="ECO:0000313" key="4">
    <source>
        <dbReference type="Proteomes" id="UP000078512"/>
    </source>
</evidence>
<keyword evidence="2" id="KW-1133">Transmembrane helix</keyword>
<organism evidence="3 4">
    <name type="scientific">Linnemannia elongata AG-77</name>
    <dbReference type="NCBI Taxonomy" id="1314771"/>
    <lineage>
        <taxon>Eukaryota</taxon>
        <taxon>Fungi</taxon>
        <taxon>Fungi incertae sedis</taxon>
        <taxon>Mucoromycota</taxon>
        <taxon>Mortierellomycotina</taxon>
        <taxon>Mortierellomycetes</taxon>
        <taxon>Mortierellales</taxon>
        <taxon>Mortierellaceae</taxon>
        <taxon>Linnemannia</taxon>
    </lineage>
</organism>
<keyword evidence="4" id="KW-1185">Reference proteome</keyword>
<keyword evidence="2" id="KW-0472">Membrane</keyword>
<reference evidence="3 4" key="1">
    <citation type="submission" date="2016-05" db="EMBL/GenBank/DDBJ databases">
        <title>Genome sequencing reveals origins of a unique bacterial endosymbiosis in the earliest lineages of terrestrial Fungi.</title>
        <authorList>
            <consortium name="DOE Joint Genome Institute"/>
            <person name="Uehling J."/>
            <person name="Gryganskyi A."/>
            <person name="Hameed K."/>
            <person name="Tschaplinski T."/>
            <person name="Misztal P."/>
            <person name="Wu S."/>
            <person name="Desiro A."/>
            <person name="Vande Pol N."/>
            <person name="Du Z.-Y."/>
            <person name="Zienkiewicz A."/>
            <person name="Zienkiewicz K."/>
            <person name="Morin E."/>
            <person name="Tisserant E."/>
            <person name="Splivallo R."/>
            <person name="Hainaut M."/>
            <person name="Henrissat B."/>
            <person name="Ohm R."/>
            <person name="Kuo A."/>
            <person name="Yan J."/>
            <person name="Lipzen A."/>
            <person name="Nolan M."/>
            <person name="Labutti K."/>
            <person name="Barry K."/>
            <person name="Goldstein A."/>
            <person name="Labbe J."/>
            <person name="Schadt C."/>
            <person name="Tuskan G."/>
            <person name="Grigoriev I."/>
            <person name="Martin F."/>
            <person name="Vilgalys R."/>
            <person name="Bonito G."/>
        </authorList>
    </citation>
    <scope>NUCLEOTIDE SEQUENCE [LARGE SCALE GENOMIC DNA]</scope>
    <source>
        <strain evidence="3 4">AG-77</strain>
    </source>
</reference>
<sequence>MEPDATMKKTLISLLSDIQSRPDPIPQTEYVPRTYNYDIACNETAAAVAQDIHSFTLFYPHPSTACKTTWALLSDGSFDLNLERASNMPISPGLYMVVAPVSYTYVTRFPPDPLVSGYATKNCTRTSTLRNPLFDTFPKDGIVALPRTDLTRCQYESDDSIVTASTYVMFAINELKDFDRIATSIFDDPTSLPLLTPMRTAISNGTFLNPTNNATMVMFTRISANVDFFVCMSTYLNRTNDMGLLCTYVLTSLISTKPQPWDPDMLKDIRLEPSPPIDDGIPISELNLNIQHMPLRSQDPMWKFSPAHLLEATTDAAEYIASLGHNIVTNQETGQLYILYETIVSKDAFEVPNALLIVLAIVVVTCLAIWVASEVRYPAVYNGSLYKVIFQGISIDFQDDALGFEDDQESPFDEEKKPSQPSQEKSMTTLDNRSRDQLSA</sequence>
<accession>A0A197KCR2</accession>
<gene>
    <name evidence="3" type="ORF">K457DRAFT_13405</name>
</gene>
<feature type="region of interest" description="Disordered" evidence="1">
    <location>
        <begin position="404"/>
        <end position="440"/>
    </location>
</feature>
<keyword evidence="2" id="KW-0812">Transmembrane</keyword>
<feature type="transmembrane region" description="Helical" evidence="2">
    <location>
        <begin position="354"/>
        <end position="372"/>
    </location>
</feature>
<evidence type="ECO:0000256" key="2">
    <source>
        <dbReference type="SAM" id="Phobius"/>
    </source>
</evidence>
<evidence type="ECO:0000313" key="3">
    <source>
        <dbReference type="EMBL" id="OAQ35492.1"/>
    </source>
</evidence>
<dbReference type="EMBL" id="KV442014">
    <property type="protein sequence ID" value="OAQ35492.1"/>
    <property type="molecule type" value="Genomic_DNA"/>
</dbReference>
<dbReference type="OrthoDB" id="2387820at2759"/>
<evidence type="ECO:0000256" key="1">
    <source>
        <dbReference type="SAM" id="MobiDB-lite"/>
    </source>
</evidence>
<protein>
    <submittedName>
        <fullName evidence="3">Uncharacterized protein</fullName>
    </submittedName>
</protein>
<proteinExistence type="predicted"/>
<dbReference type="Proteomes" id="UP000078512">
    <property type="component" value="Unassembled WGS sequence"/>
</dbReference>